<dbReference type="GO" id="GO:0005829">
    <property type="term" value="C:cytosol"/>
    <property type="evidence" value="ECO:0007669"/>
    <property type="project" value="TreeGrafter"/>
</dbReference>
<evidence type="ECO:0000256" key="2">
    <source>
        <dbReference type="ARBA" id="ARBA00006602"/>
    </source>
</evidence>
<evidence type="ECO:0000256" key="6">
    <source>
        <dbReference type="ARBA" id="ARBA00022927"/>
    </source>
</evidence>
<comment type="caution">
    <text evidence="10">The sequence shown here is derived from an EMBL/GenBank/DDBJ whole genome shotgun (WGS) entry which is preliminary data.</text>
</comment>
<keyword evidence="11" id="KW-1185">Reference proteome</keyword>
<evidence type="ECO:0000256" key="1">
    <source>
        <dbReference type="ARBA" id="ARBA00003041"/>
    </source>
</evidence>
<name>A0A7W8DFU4_9GAMM</name>
<proteinExistence type="inferred from homology"/>
<dbReference type="InterPro" id="IPR018035">
    <property type="entry name" value="Flagellar_FliH/T3SS_HrpE"/>
</dbReference>
<dbReference type="Pfam" id="PF02108">
    <property type="entry name" value="FliH"/>
    <property type="match status" value="1"/>
</dbReference>
<evidence type="ECO:0000259" key="9">
    <source>
        <dbReference type="Pfam" id="PF02108"/>
    </source>
</evidence>
<dbReference type="EMBL" id="JACHHX010000031">
    <property type="protein sequence ID" value="MBB5016726.1"/>
    <property type="molecule type" value="Genomic_DNA"/>
</dbReference>
<comment type="similarity">
    <text evidence="2">Belongs to the FliH family.</text>
</comment>
<evidence type="ECO:0000256" key="5">
    <source>
        <dbReference type="ARBA" id="ARBA00022795"/>
    </source>
</evidence>
<evidence type="ECO:0000256" key="4">
    <source>
        <dbReference type="ARBA" id="ARBA00022448"/>
    </source>
</evidence>
<evidence type="ECO:0000313" key="10">
    <source>
        <dbReference type="EMBL" id="MBB5016726.1"/>
    </source>
</evidence>
<keyword evidence="6" id="KW-0653">Protein transport</keyword>
<keyword evidence="10" id="KW-0969">Cilium</keyword>
<dbReference type="Proteomes" id="UP000519004">
    <property type="component" value="Unassembled WGS sequence"/>
</dbReference>
<organism evidence="10 11">
    <name type="scientific">Rehaibacterium terrae</name>
    <dbReference type="NCBI Taxonomy" id="1341696"/>
    <lineage>
        <taxon>Bacteria</taxon>
        <taxon>Pseudomonadati</taxon>
        <taxon>Pseudomonadota</taxon>
        <taxon>Gammaproteobacteria</taxon>
        <taxon>Lysobacterales</taxon>
        <taxon>Lysobacteraceae</taxon>
        <taxon>Rehaibacterium</taxon>
    </lineage>
</organism>
<dbReference type="PANTHER" id="PTHR34982:SF1">
    <property type="entry name" value="FLAGELLAR ASSEMBLY PROTEIN FLIH"/>
    <property type="match status" value="1"/>
</dbReference>
<dbReference type="PANTHER" id="PTHR34982">
    <property type="entry name" value="YOP PROTEINS TRANSLOCATION PROTEIN L"/>
    <property type="match status" value="1"/>
</dbReference>
<sequence length="193" mass="20325">MSATTVAARWEAPDLTPPPPRAGPSVEELEAIERAARQEGFARGHAEGHAQGQAEVRRLIAQLEGLIDSFARPLAQLDGEVETVLAELAVQVAGALLGRAYEAEPQLLADLVAEAVRQAGNGSREVEVRLHPDDLAQVKPLLAAQAGARLQADTTLARGDVRVHAEALRLDGSLSARLRSALCELAAARGETG</sequence>
<evidence type="ECO:0000256" key="7">
    <source>
        <dbReference type="ARBA" id="ARBA00023225"/>
    </source>
</evidence>
<keyword evidence="10" id="KW-0966">Cell projection</keyword>
<dbReference type="GO" id="GO:0015031">
    <property type="term" value="P:protein transport"/>
    <property type="evidence" value="ECO:0007669"/>
    <property type="project" value="UniProtKB-KW"/>
</dbReference>
<evidence type="ECO:0000256" key="8">
    <source>
        <dbReference type="SAM" id="MobiDB-lite"/>
    </source>
</evidence>
<dbReference type="AlphaFoldDB" id="A0A7W8DFU4"/>
<reference evidence="10 11" key="1">
    <citation type="submission" date="2020-08" db="EMBL/GenBank/DDBJ databases">
        <title>Genomic Encyclopedia of Type Strains, Phase IV (KMG-IV): sequencing the most valuable type-strain genomes for metagenomic binning, comparative biology and taxonomic classification.</title>
        <authorList>
            <person name="Goeker M."/>
        </authorList>
    </citation>
    <scope>NUCLEOTIDE SEQUENCE [LARGE SCALE GENOMIC DNA]</scope>
    <source>
        <strain evidence="10 11">DSM 25897</strain>
    </source>
</reference>
<accession>A0A7W8DFU4</accession>
<feature type="region of interest" description="Disordered" evidence="8">
    <location>
        <begin position="1"/>
        <end position="25"/>
    </location>
</feature>
<keyword evidence="5" id="KW-1005">Bacterial flagellum biogenesis</keyword>
<evidence type="ECO:0000313" key="11">
    <source>
        <dbReference type="Proteomes" id="UP000519004"/>
    </source>
</evidence>
<gene>
    <name evidence="10" type="ORF">HNQ58_002649</name>
</gene>
<keyword evidence="4" id="KW-0813">Transport</keyword>
<keyword evidence="10" id="KW-0282">Flagellum</keyword>
<comment type="function">
    <text evidence="1">Needed for flagellar regrowth and assembly.</text>
</comment>
<keyword evidence="7" id="KW-1006">Bacterial flagellum protein export</keyword>
<protein>
    <recommendedName>
        <fullName evidence="3">Flagellar assembly protein FliH</fullName>
    </recommendedName>
</protein>
<feature type="domain" description="Flagellar assembly protein FliH/Type III secretion system HrpE" evidence="9">
    <location>
        <begin position="59"/>
        <end position="179"/>
    </location>
</feature>
<evidence type="ECO:0000256" key="3">
    <source>
        <dbReference type="ARBA" id="ARBA00016507"/>
    </source>
</evidence>
<dbReference type="GO" id="GO:0044781">
    <property type="term" value="P:bacterial-type flagellum organization"/>
    <property type="evidence" value="ECO:0007669"/>
    <property type="project" value="UniProtKB-KW"/>
</dbReference>
<dbReference type="InterPro" id="IPR051472">
    <property type="entry name" value="T3SS_Stator/FliH"/>
</dbReference>
<dbReference type="RefSeq" id="WP_183949387.1">
    <property type="nucleotide sequence ID" value="NZ_JACHHX010000031.1"/>
</dbReference>